<evidence type="ECO:0000313" key="2">
    <source>
        <dbReference type="Proteomes" id="UP000762676"/>
    </source>
</evidence>
<reference evidence="1 2" key="1">
    <citation type="journal article" date="2021" name="Elife">
        <title>Chloroplast acquisition without the gene transfer in kleptoplastic sea slugs, Plakobranchus ocellatus.</title>
        <authorList>
            <person name="Maeda T."/>
            <person name="Takahashi S."/>
            <person name="Yoshida T."/>
            <person name="Shimamura S."/>
            <person name="Takaki Y."/>
            <person name="Nagai Y."/>
            <person name="Toyoda A."/>
            <person name="Suzuki Y."/>
            <person name="Arimoto A."/>
            <person name="Ishii H."/>
            <person name="Satoh N."/>
            <person name="Nishiyama T."/>
            <person name="Hasebe M."/>
            <person name="Maruyama T."/>
            <person name="Minagawa J."/>
            <person name="Obokata J."/>
            <person name="Shigenobu S."/>
        </authorList>
    </citation>
    <scope>NUCLEOTIDE SEQUENCE [LARGE SCALE GENOMIC DNA]</scope>
</reference>
<accession>A0AAV4FXU6</accession>
<keyword evidence="2" id="KW-1185">Reference proteome</keyword>
<proteinExistence type="predicted"/>
<name>A0AAV4FXU6_9GAST</name>
<dbReference type="EMBL" id="BMAT01004620">
    <property type="protein sequence ID" value="GFR77120.1"/>
    <property type="molecule type" value="Genomic_DNA"/>
</dbReference>
<sequence length="68" mass="7423">MTGSPRTLSAVSKKFINMQINGVLTRCVHAFRQSSPIPGTDFLNLHYCSSPAMIAGTTSSNLPQCYHH</sequence>
<comment type="caution">
    <text evidence="1">The sequence shown here is derived from an EMBL/GenBank/DDBJ whole genome shotgun (WGS) entry which is preliminary data.</text>
</comment>
<evidence type="ECO:0000313" key="1">
    <source>
        <dbReference type="EMBL" id="GFR77120.1"/>
    </source>
</evidence>
<protein>
    <submittedName>
        <fullName evidence="1">Uncharacterized protein</fullName>
    </submittedName>
</protein>
<organism evidence="1 2">
    <name type="scientific">Elysia marginata</name>
    <dbReference type="NCBI Taxonomy" id="1093978"/>
    <lineage>
        <taxon>Eukaryota</taxon>
        <taxon>Metazoa</taxon>
        <taxon>Spiralia</taxon>
        <taxon>Lophotrochozoa</taxon>
        <taxon>Mollusca</taxon>
        <taxon>Gastropoda</taxon>
        <taxon>Heterobranchia</taxon>
        <taxon>Euthyneura</taxon>
        <taxon>Panpulmonata</taxon>
        <taxon>Sacoglossa</taxon>
        <taxon>Placobranchoidea</taxon>
        <taxon>Plakobranchidae</taxon>
        <taxon>Elysia</taxon>
    </lineage>
</organism>
<gene>
    <name evidence="1" type="ORF">ElyMa_002230200</name>
</gene>
<dbReference type="AlphaFoldDB" id="A0AAV4FXU6"/>
<dbReference type="Proteomes" id="UP000762676">
    <property type="component" value="Unassembled WGS sequence"/>
</dbReference>